<dbReference type="EMBL" id="LFYR01001623">
    <property type="protein sequence ID" value="KMZ60144.1"/>
    <property type="molecule type" value="Genomic_DNA"/>
</dbReference>
<dbReference type="InterPro" id="IPR029062">
    <property type="entry name" value="Class_I_gatase-like"/>
</dbReference>
<dbReference type="AlphaFoldDB" id="A0A0K9NTQ7"/>
<accession>A0A0K9NTQ7</accession>
<comment type="catalytic activity">
    <reaction evidence="8">
        <text>5-[(5-phospho-1-deoxy-D-ribulos-1-ylimino)methylamino]-1-(5-phospho-beta-D-ribosyl)imidazole-4-carboxamide + L-glutamine = D-erythro-1-(imidazol-4-yl)glycerol 3-phosphate + 5-amino-1-(5-phospho-beta-D-ribosyl)imidazole-4-carboxamide + L-glutamate + H(+)</text>
        <dbReference type="Rhea" id="RHEA:24793"/>
        <dbReference type="ChEBI" id="CHEBI:15378"/>
        <dbReference type="ChEBI" id="CHEBI:29985"/>
        <dbReference type="ChEBI" id="CHEBI:58278"/>
        <dbReference type="ChEBI" id="CHEBI:58359"/>
        <dbReference type="ChEBI" id="CHEBI:58475"/>
        <dbReference type="ChEBI" id="CHEBI:58525"/>
        <dbReference type="EC" id="4.3.2.10"/>
    </reaction>
</comment>
<reference evidence="12" key="1">
    <citation type="journal article" date="2016" name="Nature">
        <title>The genome of the seagrass Zostera marina reveals angiosperm adaptation to the sea.</title>
        <authorList>
            <person name="Olsen J.L."/>
            <person name="Rouze P."/>
            <person name="Verhelst B."/>
            <person name="Lin Y.-C."/>
            <person name="Bayer T."/>
            <person name="Collen J."/>
            <person name="Dattolo E."/>
            <person name="De Paoli E."/>
            <person name="Dittami S."/>
            <person name="Maumus F."/>
            <person name="Michel G."/>
            <person name="Kersting A."/>
            <person name="Lauritano C."/>
            <person name="Lohaus R."/>
            <person name="Toepel M."/>
            <person name="Tonon T."/>
            <person name="Vanneste K."/>
            <person name="Amirebrahimi M."/>
            <person name="Brakel J."/>
            <person name="Bostroem C."/>
            <person name="Chovatia M."/>
            <person name="Grimwood J."/>
            <person name="Jenkins J.W."/>
            <person name="Jueterbock A."/>
            <person name="Mraz A."/>
            <person name="Stam W.T."/>
            <person name="Tice H."/>
            <person name="Bornberg-Bauer E."/>
            <person name="Green P.J."/>
            <person name="Pearson G.A."/>
            <person name="Procaccini G."/>
            <person name="Duarte C.M."/>
            <person name="Schmutz J."/>
            <person name="Reusch T.B.H."/>
            <person name="Van de Peer Y."/>
        </authorList>
    </citation>
    <scope>NUCLEOTIDE SEQUENCE [LARGE SCALE GENOMIC DNA]</scope>
    <source>
        <strain evidence="12">cv. Finnish</strain>
    </source>
</reference>
<comment type="catalytic activity">
    <reaction evidence="9">
        <text>L-glutamine + H2O = L-glutamate + NH4(+)</text>
        <dbReference type="Rhea" id="RHEA:15889"/>
        <dbReference type="ChEBI" id="CHEBI:15377"/>
        <dbReference type="ChEBI" id="CHEBI:28938"/>
        <dbReference type="ChEBI" id="CHEBI:29985"/>
        <dbReference type="ChEBI" id="CHEBI:58359"/>
        <dbReference type="EC" id="3.5.1.2"/>
    </reaction>
</comment>
<dbReference type="InterPro" id="IPR010139">
    <property type="entry name" value="Imidazole-glycPsynth_HisH"/>
</dbReference>
<evidence type="ECO:0000256" key="4">
    <source>
        <dbReference type="ARBA" id="ARBA00022801"/>
    </source>
</evidence>
<dbReference type="Gene3D" id="3.40.50.880">
    <property type="match status" value="1"/>
</dbReference>
<sequence length="190" mass="21091">MTSTSFPPSLQSSSSSVQFSSSVKVGIRNRSINFATRNVRAAASRASSVTLLDYGAGNVRSLRNAIRHIGYDIKDVQKPEDILNAERLIFPGVGAFAAAMEVLSKNGMDEALCRYIEKERPFLGICLGLQLLFETSDEHGPGLQTSLTCSRLVNDLVKFEHGFMLAEFSLLKLKLEARELEQELFFRTIR</sequence>
<dbReference type="Proteomes" id="UP000036987">
    <property type="component" value="Unassembled WGS sequence"/>
</dbReference>
<dbReference type="OrthoDB" id="10254903at2759"/>
<dbReference type="GO" id="GO:0016829">
    <property type="term" value="F:lyase activity"/>
    <property type="evidence" value="ECO:0007669"/>
    <property type="project" value="UniProtKB-KW"/>
</dbReference>
<dbReference type="UniPathway" id="UPA00031">
    <property type="reaction ID" value="UER00010"/>
</dbReference>
<evidence type="ECO:0000256" key="7">
    <source>
        <dbReference type="ARBA" id="ARBA00023239"/>
    </source>
</evidence>
<evidence type="ECO:0000256" key="6">
    <source>
        <dbReference type="ARBA" id="ARBA00023102"/>
    </source>
</evidence>
<keyword evidence="4" id="KW-0378">Hydrolase</keyword>
<dbReference type="SUPFAM" id="SSF52317">
    <property type="entry name" value="Class I glutamine amidotransferase-like"/>
    <property type="match status" value="1"/>
</dbReference>
<evidence type="ECO:0000256" key="5">
    <source>
        <dbReference type="ARBA" id="ARBA00022962"/>
    </source>
</evidence>
<evidence type="ECO:0000313" key="11">
    <source>
        <dbReference type="EMBL" id="KMZ60144.1"/>
    </source>
</evidence>
<comment type="caution">
    <text evidence="11">The sequence shown here is derived from an EMBL/GenBank/DDBJ whole genome shotgun (WGS) entry which is preliminary data.</text>
</comment>
<dbReference type="Pfam" id="PF00117">
    <property type="entry name" value="GATase"/>
    <property type="match status" value="1"/>
</dbReference>
<dbReference type="GO" id="GO:0000107">
    <property type="term" value="F:imidazoleglycerol-phosphate synthase activity"/>
    <property type="evidence" value="ECO:0000318"/>
    <property type="project" value="GO_Central"/>
</dbReference>
<evidence type="ECO:0000259" key="10">
    <source>
        <dbReference type="Pfam" id="PF00117"/>
    </source>
</evidence>
<evidence type="ECO:0000256" key="9">
    <source>
        <dbReference type="ARBA" id="ARBA00049534"/>
    </source>
</evidence>
<keyword evidence="7" id="KW-0456">Lyase</keyword>
<dbReference type="PANTHER" id="PTHR42701">
    <property type="entry name" value="IMIDAZOLE GLYCEROL PHOSPHATE SYNTHASE SUBUNIT HISH"/>
    <property type="match status" value="1"/>
</dbReference>
<comment type="pathway">
    <text evidence="1">Amino-acid biosynthesis; L-histidine biosynthesis; L-histidine from 5-phospho-alpha-D-ribose 1-diphosphate: step 5/9.</text>
</comment>
<organism evidence="11 12">
    <name type="scientific">Zostera marina</name>
    <name type="common">Eelgrass</name>
    <dbReference type="NCBI Taxonomy" id="29655"/>
    <lineage>
        <taxon>Eukaryota</taxon>
        <taxon>Viridiplantae</taxon>
        <taxon>Streptophyta</taxon>
        <taxon>Embryophyta</taxon>
        <taxon>Tracheophyta</taxon>
        <taxon>Spermatophyta</taxon>
        <taxon>Magnoliopsida</taxon>
        <taxon>Liliopsida</taxon>
        <taxon>Zosteraceae</taxon>
        <taxon>Zostera</taxon>
    </lineage>
</organism>
<evidence type="ECO:0000256" key="3">
    <source>
        <dbReference type="ARBA" id="ARBA00022605"/>
    </source>
</evidence>
<dbReference type="STRING" id="29655.A0A0K9NTQ7"/>
<evidence type="ECO:0000256" key="8">
    <source>
        <dbReference type="ARBA" id="ARBA00047838"/>
    </source>
</evidence>
<feature type="domain" description="Glutamine amidotransferase" evidence="10">
    <location>
        <begin position="51"/>
        <end position="135"/>
    </location>
</feature>
<dbReference type="PANTHER" id="PTHR42701:SF1">
    <property type="entry name" value="IMIDAZOLE GLYCEROL PHOSPHATE SYNTHASE SUBUNIT HISH"/>
    <property type="match status" value="1"/>
</dbReference>
<keyword evidence="6" id="KW-0368">Histidine biosynthesis</keyword>
<dbReference type="GO" id="GO:0009382">
    <property type="term" value="C:imidazoleglycerol-phosphate synthase complex"/>
    <property type="evidence" value="ECO:0000318"/>
    <property type="project" value="GO_Central"/>
</dbReference>
<protein>
    <recommendedName>
        <fullName evidence="10">Glutamine amidotransferase domain-containing protein</fullName>
    </recommendedName>
</protein>
<dbReference type="GO" id="GO:0004359">
    <property type="term" value="F:glutaminase activity"/>
    <property type="evidence" value="ECO:0007669"/>
    <property type="project" value="UniProtKB-EC"/>
</dbReference>
<comment type="subunit">
    <text evidence="2">Heterodimer of HisH and HisF.</text>
</comment>
<keyword evidence="5" id="KW-0315">Glutamine amidotransferase</keyword>
<keyword evidence="12" id="KW-1185">Reference proteome</keyword>
<proteinExistence type="predicted"/>
<evidence type="ECO:0000256" key="1">
    <source>
        <dbReference type="ARBA" id="ARBA00005091"/>
    </source>
</evidence>
<evidence type="ECO:0000256" key="2">
    <source>
        <dbReference type="ARBA" id="ARBA00011152"/>
    </source>
</evidence>
<name>A0A0K9NTQ7_ZOSMR</name>
<keyword evidence="3" id="KW-0028">Amino-acid biosynthesis</keyword>
<dbReference type="InterPro" id="IPR017926">
    <property type="entry name" value="GATASE"/>
</dbReference>
<evidence type="ECO:0000313" key="12">
    <source>
        <dbReference type="Proteomes" id="UP000036987"/>
    </source>
</evidence>
<gene>
    <name evidence="11" type="ORF">ZOSMA_5G00040</name>
</gene>
<dbReference type="GO" id="GO:0000105">
    <property type="term" value="P:L-histidine biosynthetic process"/>
    <property type="evidence" value="ECO:0000318"/>
    <property type="project" value="GO_Central"/>
</dbReference>
<dbReference type="PROSITE" id="PS51273">
    <property type="entry name" value="GATASE_TYPE_1"/>
    <property type="match status" value="1"/>
</dbReference>